<protein>
    <submittedName>
        <fullName evidence="1">Uncharacterized protein</fullName>
    </submittedName>
</protein>
<name>A0A0A9HWC3_ARUDO</name>
<reference evidence="1" key="1">
    <citation type="submission" date="2014-09" db="EMBL/GenBank/DDBJ databases">
        <authorList>
            <person name="Magalhaes I.L.F."/>
            <person name="Oliveira U."/>
            <person name="Santos F.R."/>
            <person name="Vidigal T.H.D.A."/>
            <person name="Brescovit A.D."/>
            <person name="Santos A.J."/>
        </authorList>
    </citation>
    <scope>NUCLEOTIDE SEQUENCE</scope>
    <source>
        <tissue evidence="1">Shoot tissue taken approximately 20 cm above the soil surface</tissue>
    </source>
</reference>
<dbReference type="AlphaFoldDB" id="A0A0A9HWC3"/>
<dbReference type="EMBL" id="GBRH01160708">
    <property type="protein sequence ID" value="JAE37188.1"/>
    <property type="molecule type" value="Transcribed_RNA"/>
</dbReference>
<evidence type="ECO:0000313" key="1">
    <source>
        <dbReference type="EMBL" id="JAE37188.1"/>
    </source>
</evidence>
<accession>A0A0A9HWC3</accession>
<organism evidence="1">
    <name type="scientific">Arundo donax</name>
    <name type="common">Giant reed</name>
    <name type="synonym">Donax arundinaceus</name>
    <dbReference type="NCBI Taxonomy" id="35708"/>
    <lineage>
        <taxon>Eukaryota</taxon>
        <taxon>Viridiplantae</taxon>
        <taxon>Streptophyta</taxon>
        <taxon>Embryophyta</taxon>
        <taxon>Tracheophyta</taxon>
        <taxon>Spermatophyta</taxon>
        <taxon>Magnoliopsida</taxon>
        <taxon>Liliopsida</taxon>
        <taxon>Poales</taxon>
        <taxon>Poaceae</taxon>
        <taxon>PACMAD clade</taxon>
        <taxon>Arundinoideae</taxon>
        <taxon>Arundineae</taxon>
        <taxon>Arundo</taxon>
    </lineage>
</organism>
<reference evidence="1" key="2">
    <citation type="journal article" date="2015" name="Data Brief">
        <title>Shoot transcriptome of the giant reed, Arundo donax.</title>
        <authorList>
            <person name="Barrero R.A."/>
            <person name="Guerrero F.D."/>
            <person name="Moolhuijzen P."/>
            <person name="Goolsby J.A."/>
            <person name="Tidwell J."/>
            <person name="Bellgard S.E."/>
            <person name="Bellgard M.I."/>
        </authorList>
    </citation>
    <scope>NUCLEOTIDE SEQUENCE</scope>
    <source>
        <tissue evidence="1">Shoot tissue taken approximately 20 cm above the soil surface</tissue>
    </source>
</reference>
<proteinExistence type="predicted"/>
<sequence length="18" mass="1938">MPKPQSYSARGTGPSLNF</sequence>